<name>A0A812MKU1_9DINO</name>
<evidence type="ECO:0000256" key="1">
    <source>
        <dbReference type="SAM" id="SignalP"/>
    </source>
</evidence>
<keyword evidence="1" id="KW-0732">Signal</keyword>
<comment type="caution">
    <text evidence="2">The sequence shown here is derived from an EMBL/GenBank/DDBJ whole genome shotgun (WGS) entry which is preliminary data.</text>
</comment>
<protein>
    <submittedName>
        <fullName evidence="2">SCLY protein</fullName>
    </submittedName>
</protein>
<feature type="non-terminal residue" evidence="2">
    <location>
        <position position="121"/>
    </location>
</feature>
<dbReference type="AlphaFoldDB" id="A0A812MKU1"/>
<organism evidence="2 3">
    <name type="scientific">Symbiodinium necroappetens</name>
    <dbReference type="NCBI Taxonomy" id="1628268"/>
    <lineage>
        <taxon>Eukaryota</taxon>
        <taxon>Sar</taxon>
        <taxon>Alveolata</taxon>
        <taxon>Dinophyceae</taxon>
        <taxon>Suessiales</taxon>
        <taxon>Symbiodiniaceae</taxon>
        <taxon>Symbiodinium</taxon>
    </lineage>
</organism>
<keyword evidence="3" id="KW-1185">Reference proteome</keyword>
<dbReference type="Proteomes" id="UP000601435">
    <property type="component" value="Unassembled WGS sequence"/>
</dbReference>
<feature type="chain" id="PRO_5032493873" evidence="1">
    <location>
        <begin position="18"/>
        <end position="121"/>
    </location>
</feature>
<accession>A0A812MKU1</accession>
<dbReference type="OrthoDB" id="425386at2759"/>
<sequence>MVLRLLLVAGLLGIPWAEERKLEVTESQGFAAGQTGEYFRYKHIFHKKPSGEDFQHAQKVAEEVRCVVCAKILASLLAKARSFSEDDIADVLEGNAEYDRTGDPVTDQMLKHKRGCNKHFK</sequence>
<evidence type="ECO:0000313" key="3">
    <source>
        <dbReference type="Proteomes" id="UP000601435"/>
    </source>
</evidence>
<proteinExistence type="predicted"/>
<evidence type="ECO:0000313" key="2">
    <source>
        <dbReference type="EMBL" id="CAE7257973.1"/>
    </source>
</evidence>
<reference evidence="2" key="1">
    <citation type="submission" date="2021-02" db="EMBL/GenBank/DDBJ databases">
        <authorList>
            <person name="Dougan E. K."/>
            <person name="Rhodes N."/>
            <person name="Thang M."/>
            <person name="Chan C."/>
        </authorList>
    </citation>
    <scope>NUCLEOTIDE SEQUENCE</scope>
</reference>
<feature type="signal peptide" evidence="1">
    <location>
        <begin position="1"/>
        <end position="17"/>
    </location>
</feature>
<gene>
    <name evidence="2" type="primary">SCLY</name>
    <name evidence="2" type="ORF">SNEC2469_LOCUS5766</name>
</gene>
<dbReference type="EMBL" id="CAJNJA010010470">
    <property type="protein sequence ID" value="CAE7257973.1"/>
    <property type="molecule type" value="Genomic_DNA"/>
</dbReference>